<dbReference type="Gene3D" id="2.30.36.70">
    <property type="entry name" value="Actin, Chain A, domain 2"/>
    <property type="match status" value="1"/>
</dbReference>
<keyword evidence="3" id="KW-0206">Cytoskeleton</keyword>
<dbReference type="Proteomes" id="UP000790347">
    <property type="component" value="Unassembled WGS sequence"/>
</dbReference>
<accession>A0A922LAB2</accession>
<proteinExistence type="inferred from homology"/>
<dbReference type="PANTHER" id="PTHR11937">
    <property type="entry name" value="ACTIN"/>
    <property type="match status" value="1"/>
</dbReference>
<dbReference type="EMBL" id="SDOV01000010">
    <property type="protein sequence ID" value="KAH7636256.1"/>
    <property type="molecule type" value="Genomic_DNA"/>
</dbReference>
<dbReference type="EMBL" id="ASGP02000001">
    <property type="protein sequence ID" value="KAH9528309.1"/>
    <property type="molecule type" value="Genomic_DNA"/>
</dbReference>
<evidence type="ECO:0000256" key="4">
    <source>
        <dbReference type="RuleBase" id="RU000487"/>
    </source>
</evidence>
<evidence type="ECO:0000256" key="3">
    <source>
        <dbReference type="ARBA" id="ARBA00023212"/>
    </source>
</evidence>
<dbReference type="Proteomes" id="UP000828236">
    <property type="component" value="Unassembled WGS sequence"/>
</dbReference>
<reference evidence="5" key="2">
    <citation type="submission" date="2020-06" db="EMBL/GenBank/DDBJ databases">
        <authorList>
            <person name="Ji K."/>
            <person name="Li J."/>
        </authorList>
    </citation>
    <scope>NUCLEOTIDE SEQUENCE</scope>
    <source>
        <strain evidence="5">JKM2019</strain>
        <tissue evidence="5">Whole body</tissue>
    </source>
</reference>
<dbReference type="InterPro" id="IPR004000">
    <property type="entry name" value="Actin"/>
</dbReference>
<reference evidence="6" key="4">
    <citation type="journal article" date="2022" name="Res Sq">
        <title>Comparative Genomics Reveals Insights into the Divergent Evolution of Astigmatic Mites and Household Pest Adaptations.</title>
        <authorList>
            <person name="Xiong Q."/>
            <person name="Wan A.T.-Y."/>
            <person name="Liu X.-Y."/>
            <person name="Fung C.S.-H."/>
            <person name="Xiao X."/>
            <person name="Malainual N."/>
            <person name="Hou J."/>
            <person name="Wang L."/>
            <person name="Wang M."/>
            <person name="Yang K."/>
            <person name="Cui Y."/>
            <person name="Leung E."/>
            <person name="Nong W."/>
            <person name="Shin S.-K."/>
            <person name="Au S."/>
            <person name="Jeong K.Y."/>
            <person name="Chew F.T."/>
            <person name="Hui J."/>
            <person name="Leung T.F."/>
            <person name="Tungtrongchitr A."/>
            <person name="Zhong N."/>
            <person name="Liu Z."/>
            <person name="Tsui S."/>
        </authorList>
    </citation>
    <scope>NUCLEOTIDE SEQUENCE</scope>
    <source>
        <strain evidence="6">Derf</strain>
        <tissue evidence="6">Whole organism</tissue>
    </source>
</reference>
<dbReference type="Gene3D" id="3.90.640.10">
    <property type="entry name" value="Actin, Chain A, domain 4"/>
    <property type="match status" value="1"/>
</dbReference>
<sequence>MSNVYGGDEVGAIVFDVGSFSTKVGYAGEDAPKSEISSIVAIHDAPSKLATEMDRVDSGSTPTGSKERRFYIDTTQVNVARSGQEIKTFLRDGMIDDWDLFEKMLDYIYARHIMSESSQHPVMFSEVSWNSKKCREKITEIMFEKYNVPAFYLAKNAMLVAFSVGRPSGIVFDSGADHTAAIPVYEGYVIEKAIKRNHLAGEFITSLCYKHLNEMKVEVNPYYMIKSKQTVEPGQTAIWTKRQITDGLTNSWQNYMLLSEIRNYKASVLKVYDTKYDRNEAEKYYDPINYHFPDGYNMDVSLNDQFLIPEIFFNKSFNISEFIQQQQQQSPTSCSYSYLSNLPKDWLTYPDLLLSSVSECDIDIRPLLLSTIILAGGNTLVEGFTDRMTNEIMATAPKNVRHKVVANNSPTERKYASWIGGSILASLGTFQQLWISKLEYDESGKSCIHKDNLTT</sequence>
<gene>
    <name evidence="6" type="primary">ACTL6A_1</name>
    <name evidence="6" type="ORF">DERF_002261</name>
    <name evidence="5" type="ORF">HUG17_10226</name>
</gene>
<dbReference type="Pfam" id="PF00022">
    <property type="entry name" value="Actin"/>
    <property type="match status" value="1"/>
</dbReference>
<dbReference type="PROSITE" id="PS00432">
    <property type="entry name" value="ACTINS_2"/>
    <property type="match status" value="1"/>
</dbReference>
<evidence type="ECO:0000256" key="1">
    <source>
        <dbReference type="ARBA" id="ARBA00004496"/>
    </source>
</evidence>
<dbReference type="InterPro" id="IPR004001">
    <property type="entry name" value="Actin_CS"/>
</dbReference>
<dbReference type="AlphaFoldDB" id="A0A922LAB2"/>
<dbReference type="GO" id="GO:0005737">
    <property type="term" value="C:cytoplasm"/>
    <property type="evidence" value="ECO:0007669"/>
    <property type="project" value="UniProtKB-SubCell"/>
</dbReference>
<dbReference type="SUPFAM" id="SSF53067">
    <property type="entry name" value="Actin-like ATPase domain"/>
    <property type="match status" value="2"/>
</dbReference>
<dbReference type="Gene3D" id="3.30.420.40">
    <property type="match status" value="2"/>
</dbReference>
<dbReference type="OrthoDB" id="5132116at2759"/>
<evidence type="ECO:0000313" key="6">
    <source>
        <dbReference type="EMBL" id="KAH9528309.1"/>
    </source>
</evidence>
<comment type="caution">
    <text evidence="6">The sequence shown here is derived from an EMBL/GenBank/DDBJ whole genome shotgun (WGS) entry which is preliminary data.</text>
</comment>
<reference evidence="5" key="3">
    <citation type="journal article" date="2021" name="World Allergy Organ. J.">
        <title>Chromosome-level assembly of Dermatophagoides farinae genome and transcriptome reveals two novel allergens Der f 37 and Der f 39.</title>
        <authorList>
            <person name="Chen J."/>
            <person name="Cai Z."/>
            <person name="Fan D."/>
            <person name="Hu J."/>
            <person name="Hou Y."/>
            <person name="He Y."/>
            <person name="Zhang Z."/>
            <person name="Zhao Z."/>
            <person name="Gao P."/>
            <person name="Hu W."/>
            <person name="Sun J."/>
            <person name="Li J."/>
            <person name="Ji K."/>
        </authorList>
    </citation>
    <scope>NUCLEOTIDE SEQUENCE</scope>
    <source>
        <strain evidence="5">JKM2019</strain>
    </source>
</reference>
<evidence type="ECO:0000313" key="5">
    <source>
        <dbReference type="EMBL" id="KAH7636256.1"/>
    </source>
</evidence>
<evidence type="ECO:0000313" key="7">
    <source>
        <dbReference type="Proteomes" id="UP000790347"/>
    </source>
</evidence>
<dbReference type="SMART" id="SM00268">
    <property type="entry name" value="ACTIN"/>
    <property type="match status" value="1"/>
</dbReference>
<dbReference type="InterPro" id="IPR043129">
    <property type="entry name" value="ATPase_NBD"/>
</dbReference>
<dbReference type="FunFam" id="3.30.420.40:FF:000058">
    <property type="entry name" value="Putative actin-related protein 5"/>
    <property type="match status" value="1"/>
</dbReference>
<name>A0A922LAB2_DERFA</name>
<evidence type="ECO:0000256" key="2">
    <source>
        <dbReference type="ARBA" id="ARBA00022490"/>
    </source>
</evidence>
<keyword evidence="2" id="KW-0963">Cytoplasm</keyword>
<reference evidence="6" key="1">
    <citation type="submission" date="2013-05" db="EMBL/GenBank/DDBJ databases">
        <authorList>
            <person name="Yim A.K.Y."/>
            <person name="Chan T.F."/>
            <person name="Ji K.M."/>
            <person name="Liu X.Y."/>
            <person name="Zhou J.W."/>
            <person name="Li R.Q."/>
            <person name="Yang K.Y."/>
            <person name="Li J."/>
            <person name="Li M."/>
            <person name="Law P.T.W."/>
            <person name="Wu Y.L."/>
            <person name="Cai Z.L."/>
            <person name="Qin H."/>
            <person name="Bao Y."/>
            <person name="Leung R.K.K."/>
            <person name="Ng P.K.S."/>
            <person name="Zou J."/>
            <person name="Zhong X.J."/>
            <person name="Ran P.X."/>
            <person name="Zhong N.S."/>
            <person name="Liu Z.G."/>
            <person name="Tsui S.K.W."/>
        </authorList>
    </citation>
    <scope>NUCLEOTIDE SEQUENCE</scope>
    <source>
        <strain evidence="6">Derf</strain>
        <tissue evidence="6">Whole organism</tissue>
    </source>
</reference>
<dbReference type="PRINTS" id="PR00190">
    <property type="entry name" value="ACTIN"/>
</dbReference>
<organism evidence="6 7">
    <name type="scientific">Dermatophagoides farinae</name>
    <name type="common">American house dust mite</name>
    <dbReference type="NCBI Taxonomy" id="6954"/>
    <lineage>
        <taxon>Eukaryota</taxon>
        <taxon>Metazoa</taxon>
        <taxon>Ecdysozoa</taxon>
        <taxon>Arthropoda</taxon>
        <taxon>Chelicerata</taxon>
        <taxon>Arachnida</taxon>
        <taxon>Acari</taxon>
        <taxon>Acariformes</taxon>
        <taxon>Sarcoptiformes</taxon>
        <taxon>Astigmata</taxon>
        <taxon>Psoroptidia</taxon>
        <taxon>Analgoidea</taxon>
        <taxon>Pyroglyphidae</taxon>
        <taxon>Dermatophagoidinae</taxon>
        <taxon>Dermatophagoides</taxon>
    </lineage>
</organism>
<comment type="subcellular location">
    <subcellularLocation>
        <location evidence="1">Cytoplasm</location>
    </subcellularLocation>
</comment>
<comment type="similarity">
    <text evidence="4">Belongs to the actin family.</text>
</comment>
<dbReference type="CDD" id="cd13395">
    <property type="entry name" value="ASKHA_NBD_Arp4_ACTL6-like"/>
    <property type="match status" value="1"/>
</dbReference>
<keyword evidence="7" id="KW-1185">Reference proteome</keyword>
<protein>
    <submittedName>
        <fullName evidence="6">Actin-like 6A</fullName>
    </submittedName>
    <submittedName>
        <fullName evidence="5">Actin-like protein 7</fullName>
    </submittedName>
</protein>